<dbReference type="Proteomes" id="UP000325307">
    <property type="component" value="Unassembled WGS sequence"/>
</dbReference>
<evidence type="ECO:0000256" key="5">
    <source>
        <dbReference type="SAM" id="MobiDB-lite"/>
    </source>
</evidence>
<organism evidence="8 9">
    <name type="scientific">Zafaria cholistanensis</name>
    <dbReference type="NCBI Taxonomy" id="1682741"/>
    <lineage>
        <taxon>Bacteria</taxon>
        <taxon>Bacillati</taxon>
        <taxon>Actinomycetota</taxon>
        <taxon>Actinomycetes</taxon>
        <taxon>Micrococcales</taxon>
        <taxon>Micrococcaceae</taxon>
        <taxon>Zafaria</taxon>
    </lineage>
</organism>
<keyword evidence="3 6" id="KW-1133">Transmembrane helix</keyword>
<feature type="compositionally biased region" description="Low complexity" evidence="5">
    <location>
        <begin position="19"/>
        <end position="45"/>
    </location>
</feature>
<feature type="transmembrane region" description="Helical" evidence="6">
    <location>
        <begin position="63"/>
        <end position="82"/>
    </location>
</feature>
<reference evidence="8 9" key="1">
    <citation type="submission" date="2019-09" db="EMBL/GenBank/DDBJ databases">
        <title>Arthrobacter zafarii sp. nov., a moderately thermotolerant and halotolerant actinobacterium isolated from Cholistan desert soil of Pakistan.</title>
        <authorList>
            <person name="Amin A."/>
            <person name="Ahmed I."/>
            <person name="Khalid N."/>
            <person name="Schumann P."/>
            <person name="Busse H.J."/>
            <person name="Khan I.U."/>
            <person name="Li S."/>
            <person name="Li W.J."/>
        </authorList>
    </citation>
    <scope>NUCLEOTIDE SEQUENCE [LARGE SCALE GENOMIC DNA]</scope>
    <source>
        <strain evidence="8 9">NCCP-1664</strain>
    </source>
</reference>
<sequence>MSQENGDYPSQPSLPHQDPQVPYQQARYQQAPYQQAPYQQAGPGPYVQPYPGYPMPVEPKSRLVAGLLGIFLGGLGIHRFYLGHTKIGLLQLLLSVVLGFFTFGLSSLLVSLWGFIEGIMILAGAQMFRADAKGVPLRG</sequence>
<keyword evidence="2 6" id="KW-0812">Transmembrane</keyword>
<protein>
    <recommendedName>
        <fullName evidence="7">TM2 domain-containing protein</fullName>
    </recommendedName>
</protein>
<gene>
    <name evidence="8" type="ORF">NCCP1664_01700</name>
</gene>
<dbReference type="InterPro" id="IPR007829">
    <property type="entry name" value="TM2"/>
</dbReference>
<feature type="region of interest" description="Disordered" evidence="5">
    <location>
        <begin position="1"/>
        <end position="45"/>
    </location>
</feature>
<evidence type="ECO:0000256" key="2">
    <source>
        <dbReference type="ARBA" id="ARBA00022692"/>
    </source>
</evidence>
<feature type="transmembrane region" description="Helical" evidence="6">
    <location>
        <begin position="89"/>
        <end position="116"/>
    </location>
</feature>
<comment type="subcellular location">
    <subcellularLocation>
        <location evidence="1">Membrane</location>
        <topology evidence="1">Multi-pass membrane protein</topology>
    </subcellularLocation>
</comment>
<evidence type="ECO:0000313" key="8">
    <source>
        <dbReference type="EMBL" id="GER21673.1"/>
    </source>
</evidence>
<name>A0A5A7NL44_9MICC</name>
<dbReference type="AlphaFoldDB" id="A0A5A7NL44"/>
<comment type="caution">
    <text evidence="8">The sequence shown here is derived from an EMBL/GenBank/DDBJ whole genome shotgun (WGS) entry which is preliminary data.</text>
</comment>
<dbReference type="GO" id="GO:0016020">
    <property type="term" value="C:membrane"/>
    <property type="evidence" value="ECO:0007669"/>
    <property type="project" value="UniProtKB-SubCell"/>
</dbReference>
<accession>A0A5A7NL44</accession>
<proteinExistence type="predicted"/>
<keyword evidence="9" id="KW-1185">Reference proteome</keyword>
<feature type="domain" description="TM2" evidence="7">
    <location>
        <begin position="59"/>
        <end position="104"/>
    </location>
</feature>
<keyword evidence="4 6" id="KW-0472">Membrane</keyword>
<evidence type="ECO:0000259" key="7">
    <source>
        <dbReference type="Pfam" id="PF05154"/>
    </source>
</evidence>
<evidence type="ECO:0000256" key="4">
    <source>
        <dbReference type="ARBA" id="ARBA00023136"/>
    </source>
</evidence>
<feature type="compositionally biased region" description="Polar residues" evidence="5">
    <location>
        <begin position="1"/>
        <end position="14"/>
    </location>
</feature>
<evidence type="ECO:0000256" key="1">
    <source>
        <dbReference type="ARBA" id="ARBA00004141"/>
    </source>
</evidence>
<dbReference type="RefSeq" id="WP_149955207.1">
    <property type="nucleotide sequence ID" value="NZ_BKDJ01000001.1"/>
</dbReference>
<evidence type="ECO:0000313" key="9">
    <source>
        <dbReference type="Proteomes" id="UP000325307"/>
    </source>
</evidence>
<dbReference type="Pfam" id="PF05154">
    <property type="entry name" value="TM2"/>
    <property type="match status" value="1"/>
</dbReference>
<dbReference type="EMBL" id="BKDJ01000001">
    <property type="protein sequence ID" value="GER21673.1"/>
    <property type="molecule type" value="Genomic_DNA"/>
</dbReference>
<evidence type="ECO:0000256" key="6">
    <source>
        <dbReference type="SAM" id="Phobius"/>
    </source>
</evidence>
<evidence type="ECO:0000256" key="3">
    <source>
        <dbReference type="ARBA" id="ARBA00022989"/>
    </source>
</evidence>